<accession>A0A2T2X7N2</accession>
<dbReference type="AlphaFoldDB" id="A0A2T2X7N2"/>
<sequence>MSIEHRDKLPKRQHTVALSDRKQLVIEGVQHVDNFDDDTISLSTDMGMLTIRGHNLRINQLDLDVGHFSAEGDFDALVYSRKNVGNKSPTAWKKMWR</sequence>
<name>A0A2T2X7N2_9FIRM</name>
<gene>
    <name evidence="1" type="primary">yabP</name>
    <name evidence="1" type="ORF">C7B46_17805</name>
</gene>
<dbReference type="EMBL" id="PXYW01000078">
    <property type="protein sequence ID" value="PSR30477.1"/>
    <property type="molecule type" value="Genomic_DNA"/>
</dbReference>
<evidence type="ECO:0000313" key="1">
    <source>
        <dbReference type="EMBL" id="PSR30477.1"/>
    </source>
</evidence>
<dbReference type="InterPro" id="IPR012504">
    <property type="entry name" value="Spore_YabP"/>
</dbReference>
<evidence type="ECO:0000313" key="2">
    <source>
        <dbReference type="Proteomes" id="UP000242972"/>
    </source>
</evidence>
<protein>
    <submittedName>
        <fullName evidence="1">Sporulation protein YabP</fullName>
    </submittedName>
</protein>
<dbReference type="InterPro" id="IPR022476">
    <property type="entry name" value="Spore_YabP/YqfC"/>
</dbReference>
<proteinExistence type="predicted"/>
<dbReference type="Proteomes" id="UP000242972">
    <property type="component" value="Unassembled WGS sequence"/>
</dbReference>
<reference evidence="1 2" key="1">
    <citation type="journal article" date="2014" name="BMC Genomics">
        <title>Comparison of environmental and isolate Sulfobacillus genomes reveals diverse carbon, sulfur, nitrogen, and hydrogen metabolisms.</title>
        <authorList>
            <person name="Justice N.B."/>
            <person name="Norman A."/>
            <person name="Brown C.T."/>
            <person name="Singh A."/>
            <person name="Thomas B.C."/>
            <person name="Banfield J.F."/>
        </authorList>
    </citation>
    <scope>NUCLEOTIDE SEQUENCE [LARGE SCALE GENOMIC DNA]</scope>
    <source>
        <strain evidence="1">AMDSBA4</strain>
    </source>
</reference>
<dbReference type="Pfam" id="PF07873">
    <property type="entry name" value="YabP"/>
    <property type="match status" value="1"/>
</dbReference>
<comment type="caution">
    <text evidence="1">The sequence shown here is derived from an EMBL/GenBank/DDBJ whole genome shotgun (WGS) entry which is preliminary data.</text>
</comment>
<organism evidence="1 2">
    <name type="scientific">Sulfobacillus benefaciens</name>
    <dbReference type="NCBI Taxonomy" id="453960"/>
    <lineage>
        <taxon>Bacteria</taxon>
        <taxon>Bacillati</taxon>
        <taxon>Bacillota</taxon>
        <taxon>Clostridia</taxon>
        <taxon>Eubacteriales</taxon>
        <taxon>Clostridiales Family XVII. Incertae Sedis</taxon>
        <taxon>Sulfobacillus</taxon>
    </lineage>
</organism>
<dbReference type="InterPro" id="IPR038705">
    <property type="entry name" value="YabP_sf"/>
</dbReference>
<dbReference type="GO" id="GO:0030435">
    <property type="term" value="P:sporulation resulting in formation of a cellular spore"/>
    <property type="evidence" value="ECO:0007669"/>
    <property type="project" value="InterPro"/>
</dbReference>
<dbReference type="PIRSF" id="PIRSF011576">
    <property type="entry name" value="YabP"/>
    <property type="match status" value="1"/>
</dbReference>
<dbReference type="Gene3D" id="2.60.40.2000">
    <property type="match status" value="1"/>
</dbReference>
<dbReference type="NCBIfam" id="TIGR02892">
    <property type="entry name" value="spore_yabP"/>
    <property type="match status" value="1"/>
</dbReference>